<feature type="region of interest" description="Disordered" evidence="1">
    <location>
        <begin position="1"/>
        <end position="24"/>
    </location>
</feature>
<feature type="region of interest" description="Disordered" evidence="1">
    <location>
        <begin position="108"/>
        <end position="148"/>
    </location>
</feature>
<dbReference type="EMBL" id="CAJVRL010000096">
    <property type="protein sequence ID" value="CAG8960176.1"/>
    <property type="molecule type" value="Genomic_DNA"/>
</dbReference>
<organism evidence="2 3">
    <name type="scientific">Hymenoscyphus fraxineus</name>
    <dbReference type="NCBI Taxonomy" id="746836"/>
    <lineage>
        <taxon>Eukaryota</taxon>
        <taxon>Fungi</taxon>
        <taxon>Dikarya</taxon>
        <taxon>Ascomycota</taxon>
        <taxon>Pezizomycotina</taxon>
        <taxon>Leotiomycetes</taxon>
        <taxon>Helotiales</taxon>
        <taxon>Helotiaceae</taxon>
        <taxon>Hymenoscyphus</taxon>
    </lineage>
</organism>
<gene>
    <name evidence="2" type="ORF">HYFRA_00010655</name>
</gene>
<feature type="compositionally biased region" description="Basic and acidic residues" evidence="1">
    <location>
        <begin position="48"/>
        <end position="66"/>
    </location>
</feature>
<keyword evidence="3" id="KW-1185">Reference proteome</keyword>
<dbReference type="AlphaFoldDB" id="A0A9N9L4Z2"/>
<accession>A0A9N9L4Z2</accession>
<proteinExistence type="predicted"/>
<feature type="compositionally biased region" description="Gly residues" evidence="1">
    <location>
        <begin position="12"/>
        <end position="22"/>
    </location>
</feature>
<sequence length="148" mass="16418">MPRRIPKWASRVGGGSGEGGGADAMRENNIYLREIREIAIPLYSIQPTRHDHPDQPRPSDRMTDLPRTEWPLRLTGVREEVPVTGIQLSMGKDAIGLPLSAGNIVTRSYQLHRRKAPSDSKKSQPHPTKEKAPVTDGSRSRTGSSYKV</sequence>
<evidence type="ECO:0000313" key="3">
    <source>
        <dbReference type="Proteomes" id="UP000696280"/>
    </source>
</evidence>
<feature type="compositionally biased region" description="Basic and acidic residues" evidence="1">
    <location>
        <begin position="116"/>
        <end position="133"/>
    </location>
</feature>
<evidence type="ECO:0000313" key="2">
    <source>
        <dbReference type="EMBL" id="CAG8960176.1"/>
    </source>
</evidence>
<dbReference type="Proteomes" id="UP000696280">
    <property type="component" value="Unassembled WGS sequence"/>
</dbReference>
<comment type="caution">
    <text evidence="2">The sequence shown here is derived from an EMBL/GenBank/DDBJ whole genome shotgun (WGS) entry which is preliminary data.</text>
</comment>
<name>A0A9N9L4Z2_9HELO</name>
<feature type="region of interest" description="Disordered" evidence="1">
    <location>
        <begin position="43"/>
        <end position="66"/>
    </location>
</feature>
<reference evidence="2" key="1">
    <citation type="submission" date="2021-07" db="EMBL/GenBank/DDBJ databases">
        <authorList>
            <person name="Durling M."/>
        </authorList>
    </citation>
    <scope>NUCLEOTIDE SEQUENCE</scope>
</reference>
<evidence type="ECO:0000256" key="1">
    <source>
        <dbReference type="SAM" id="MobiDB-lite"/>
    </source>
</evidence>
<protein>
    <submittedName>
        <fullName evidence="2">Uncharacterized protein</fullName>
    </submittedName>
</protein>